<keyword evidence="1" id="KW-0732">Signal</keyword>
<gene>
    <name evidence="3" type="ORF">GGR46_003550</name>
</gene>
<reference evidence="3 4" key="1">
    <citation type="submission" date="2020-08" db="EMBL/GenBank/DDBJ databases">
        <title>Genomic Encyclopedia of Type Strains, Phase IV (KMG-IV): sequencing the most valuable type-strain genomes for metagenomic binning, comparative biology and taxonomic classification.</title>
        <authorList>
            <person name="Goeker M."/>
        </authorList>
    </citation>
    <scope>NUCLEOTIDE SEQUENCE [LARGE SCALE GENOMIC DNA]</scope>
    <source>
        <strain evidence="3 4">DSM 101806</strain>
    </source>
</reference>
<evidence type="ECO:0000313" key="4">
    <source>
        <dbReference type="Proteomes" id="UP000557392"/>
    </source>
</evidence>
<dbReference type="Pfam" id="PF03886">
    <property type="entry name" value="ABC_trans_aux"/>
    <property type="match status" value="1"/>
</dbReference>
<dbReference type="Gene3D" id="3.40.50.10610">
    <property type="entry name" value="ABC-type transport auxiliary lipoprotein component"/>
    <property type="match status" value="1"/>
</dbReference>
<dbReference type="PROSITE" id="PS51257">
    <property type="entry name" value="PROKAR_LIPOPROTEIN"/>
    <property type="match status" value="1"/>
</dbReference>
<evidence type="ECO:0000313" key="3">
    <source>
        <dbReference type="EMBL" id="MBB4099978.1"/>
    </source>
</evidence>
<feature type="chain" id="PRO_5031282287" evidence="1">
    <location>
        <begin position="25"/>
        <end position="199"/>
    </location>
</feature>
<feature type="domain" description="ABC-type transport auxiliary lipoprotein component" evidence="2">
    <location>
        <begin position="46"/>
        <end position="194"/>
    </location>
</feature>
<dbReference type="InterPro" id="IPR005586">
    <property type="entry name" value="ABC_trans_aux"/>
</dbReference>
<comment type="caution">
    <text evidence="3">The sequence shown here is derived from an EMBL/GenBank/DDBJ whole genome shotgun (WGS) entry which is preliminary data.</text>
</comment>
<dbReference type="SUPFAM" id="SSF159594">
    <property type="entry name" value="XCC0632-like"/>
    <property type="match status" value="1"/>
</dbReference>
<keyword evidence="4" id="KW-1185">Reference proteome</keyword>
<proteinExistence type="predicted"/>
<feature type="signal peptide" evidence="1">
    <location>
        <begin position="1"/>
        <end position="24"/>
    </location>
</feature>
<evidence type="ECO:0000259" key="2">
    <source>
        <dbReference type="Pfam" id="PF03886"/>
    </source>
</evidence>
<dbReference type="AlphaFoldDB" id="A0A7W6JUV6"/>
<accession>A0A7W6JUV6</accession>
<sequence>MKKFAPLLLAAPLAAMLSGCISFGGKPPKTPFLSLQAAEQIKPGDVQTAASGTTVTVLFPTVPHELATVRVPVHQGENAVAYVKDAQWVEAPPRLFARLVGDTISARTGRPVLSYRQSQIDPGAVLSGELRRFGVDADTNQAVVVFDALLVQGDDATKFQKRRFEARAPLAEVKPELVAAALNTAANQVAVEVADWVGK</sequence>
<dbReference type="Proteomes" id="UP000557392">
    <property type="component" value="Unassembled WGS sequence"/>
</dbReference>
<organism evidence="3 4">
    <name type="scientific">Sphingomonas kyeonggiensis</name>
    <dbReference type="NCBI Taxonomy" id="1268553"/>
    <lineage>
        <taxon>Bacteria</taxon>
        <taxon>Pseudomonadati</taxon>
        <taxon>Pseudomonadota</taxon>
        <taxon>Alphaproteobacteria</taxon>
        <taxon>Sphingomonadales</taxon>
        <taxon>Sphingomonadaceae</taxon>
        <taxon>Sphingomonas</taxon>
    </lineage>
</organism>
<dbReference type="EMBL" id="JACIEH010000003">
    <property type="protein sequence ID" value="MBB4099978.1"/>
    <property type="molecule type" value="Genomic_DNA"/>
</dbReference>
<name>A0A7W6JUV6_9SPHN</name>
<protein>
    <submittedName>
        <fullName evidence="3">Cholesterol transport system auxiliary component</fullName>
    </submittedName>
</protein>
<dbReference type="RefSeq" id="WP_183999320.1">
    <property type="nucleotide sequence ID" value="NZ_JACIEH010000003.1"/>
</dbReference>
<evidence type="ECO:0000256" key="1">
    <source>
        <dbReference type="SAM" id="SignalP"/>
    </source>
</evidence>